<dbReference type="EMBL" id="JBHRSD010000017">
    <property type="protein sequence ID" value="MFC3033059.1"/>
    <property type="molecule type" value="Genomic_DNA"/>
</dbReference>
<evidence type="ECO:0000256" key="8">
    <source>
        <dbReference type="ARBA" id="ARBA00022960"/>
    </source>
</evidence>
<reference evidence="19" key="1">
    <citation type="journal article" date="2019" name="Int. J. Syst. Evol. Microbiol.">
        <title>The Global Catalogue of Microorganisms (GCM) 10K type strain sequencing project: providing services to taxonomists for standard genome sequencing and annotation.</title>
        <authorList>
            <consortium name="The Broad Institute Genomics Platform"/>
            <consortium name="The Broad Institute Genome Sequencing Center for Infectious Disease"/>
            <person name="Wu L."/>
            <person name="Ma J."/>
        </authorList>
    </citation>
    <scope>NUCLEOTIDE SEQUENCE [LARGE SCALE GENOMIC DNA]</scope>
    <source>
        <strain evidence="19">KCTC 42730</strain>
    </source>
</reference>
<feature type="transmembrane region" description="Helical" evidence="16">
    <location>
        <begin position="161"/>
        <end position="191"/>
    </location>
</feature>
<keyword evidence="3 16" id="KW-1003">Cell membrane</keyword>
<evidence type="ECO:0000256" key="9">
    <source>
        <dbReference type="ARBA" id="ARBA00022984"/>
    </source>
</evidence>
<dbReference type="HAMAP" id="MF_00913">
    <property type="entry name" value="PGT_FtsW_proteobact"/>
    <property type="match status" value="1"/>
</dbReference>
<dbReference type="Proteomes" id="UP001595453">
    <property type="component" value="Unassembled WGS sequence"/>
</dbReference>
<feature type="transmembrane region" description="Helical" evidence="16">
    <location>
        <begin position="198"/>
        <end position="215"/>
    </location>
</feature>
<feature type="compositionally biased region" description="Low complexity" evidence="17">
    <location>
        <begin position="386"/>
        <end position="401"/>
    </location>
</feature>
<evidence type="ECO:0000256" key="2">
    <source>
        <dbReference type="ARBA" id="ARBA00004752"/>
    </source>
</evidence>
<comment type="subcellular location">
    <subcellularLocation>
        <location evidence="16">Cell inner membrane</location>
        <topology evidence="16">Multi-pass membrane protein</topology>
    </subcellularLocation>
    <subcellularLocation>
        <location evidence="1">Cell membrane</location>
        <topology evidence="1">Multi-pass membrane protein</topology>
    </subcellularLocation>
    <text evidence="16">Localizes to the division septum.</text>
</comment>
<evidence type="ECO:0000256" key="12">
    <source>
        <dbReference type="ARBA" id="ARBA00023306"/>
    </source>
</evidence>
<evidence type="ECO:0000256" key="7">
    <source>
        <dbReference type="ARBA" id="ARBA00022692"/>
    </source>
</evidence>
<evidence type="ECO:0000313" key="19">
    <source>
        <dbReference type="Proteomes" id="UP001595453"/>
    </source>
</evidence>
<feature type="transmembrane region" description="Helical" evidence="16">
    <location>
        <begin position="316"/>
        <end position="340"/>
    </location>
</feature>
<comment type="catalytic activity">
    <reaction evidence="15 16">
        <text>[GlcNAc-(1-&gt;4)-Mur2Ac(oyl-L-Ala-gamma-D-Glu-L-Lys-D-Ala-D-Ala)](n)-di-trans,octa-cis-undecaprenyl diphosphate + beta-D-GlcNAc-(1-&gt;4)-Mur2Ac(oyl-L-Ala-gamma-D-Glu-L-Lys-D-Ala-D-Ala)-di-trans,octa-cis-undecaprenyl diphosphate = [GlcNAc-(1-&gt;4)-Mur2Ac(oyl-L-Ala-gamma-D-Glu-L-Lys-D-Ala-D-Ala)](n+1)-di-trans,octa-cis-undecaprenyl diphosphate + di-trans,octa-cis-undecaprenyl diphosphate + H(+)</text>
        <dbReference type="Rhea" id="RHEA:23708"/>
        <dbReference type="Rhea" id="RHEA-COMP:9602"/>
        <dbReference type="Rhea" id="RHEA-COMP:9603"/>
        <dbReference type="ChEBI" id="CHEBI:15378"/>
        <dbReference type="ChEBI" id="CHEBI:58405"/>
        <dbReference type="ChEBI" id="CHEBI:60033"/>
        <dbReference type="ChEBI" id="CHEBI:78435"/>
        <dbReference type="EC" id="2.4.99.28"/>
    </reaction>
</comment>
<feature type="transmembrane region" description="Helical" evidence="16">
    <location>
        <begin position="120"/>
        <end position="141"/>
    </location>
</feature>
<dbReference type="InterPro" id="IPR018365">
    <property type="entry name" value="Cell_cycle_FtsW-rel_CS"/>
</dbReference>
<feature type="transmembrane region" description="Helical" evidence="16">
    <location>
        <begin position="23"/>
        <end position="42"/>
    </location>
</feature>
<dbReference type="PANTHER" id="PTHR30474">
    <property type="entry name" value="CELL CYCLE PROTEIN"/>
    <property type="match status" value="1"/>
</dbReference>
<comment type="pathway">
    <text evidence="2 16">Cell wall biogenesis; peptidoglycan biosynthesis.</text>
</comment>
<dbReference type="RefSeq" id="WP_377124156.1">
    <property type="nucleotide sequence ID" value="NZ_JBHRSD010000017.1"/>
</dbReference>
<evidence type="ECO:0000313" key="18">
    <source>
        <dbReference type="EMBL" id="MFC3033059.1"/>
    </source>
</evidence>
<dbReference type="PROSITE" id="PS00428">
    <property type="entry name" value="FTSW_RODA_SPOVE"/>
    <property type="match status" value="1"/>
</dbReference>
<evidence type="ECO:0000256" key="4">
    <source>
        <dbReference type="ARBA" id="ARBA00022618"/>
    </source>
</evidence>
<evidence type="ECO:0000256" key="10">
    <source>
        <dbReference type="ARBA" id="ARBA00022989"/>
    </source>
</evidence>
<name>A0ABV7CK77_9GAMM</name>
<evidence type="ECO:0000256" key="11">
    <source>
        <dbReference type="ARBA" id="ARBA00023136"/>
    </source>
</evidence>
<evidence type="ECO:0000256" key="1">
    <source>
        <dbReference type="ARBA" id="ARBA00004651"/>
    </source>
</evidence>
<protein>
    <recommendedName>
        <fullName evidence="16">Probable peptidoglycan glycosyltransferase FtsW</fullName>
        <shortName evidence="16">PGT</shortName>
        <ecNumber evidence="16">2.4.99.28</ecNumber>
    </recommendedName>
    <alternativeName>
        <fullName evidence="16">Cell division protein FtsW</fullName>
    </alternativeName>
    <alternativeName>
        <fullName evidence="16">Cell wall polymerase</fullName>
    </alternativeName>
    <alternativeName>
        <fullName evidence="16">Peptidoglycan polymerase</fullName>
        <shortName evidence="16">PG polymerase</shortName>
    </alternativeName>
</protein>
<keyword evidence="13 16" id="KW-0961">Cell wall biogenesis/degradation</keyword>
<keyword evidence="7 16" id="KW-0812">Transmembrane</keyword>
<keyword evidence="8 16" id="KW-0133">Cell shape</keyword>
<evidence type="ECO:0000256" key="16">
    <source>
        <dbReference type="HAMAP-Rule" id="MF_00913"/>
    </source>
</evidence>
<keyword evidence="4 16" id="KW-0132">Cell division</keyword>
<keyword evidence="16" id="KW-0997">Cell inner membrane</keyword>
<proteinExistence type="inferred from homology"/>
<keyword evidence="6 16" id="KW-0808">Transferase</keyword>
<feature type="transmembrane region" description="Helical" evidence="16">
    <location>
        <begin position="352"/>
        <end position="373"/>
    </location>
</feature>
<keyword evidence="10 16" id="KW-1133">Transmembrane helix</keyword>
<evidence type="ECO:0000256" key="3">
    <source>
        <dbReference type="ARBA" id="ARBA00022475"/>
    </source>
</evidence>
<dbReference type="Pfam" id="PF01098">
    <property type="entry name" value="FTSW_RODA_SPOVE"/>
    <property type="match status" value="1"/>
</dbReference>
<feature type="transmembrane region" description="Helical" evidence="16">
    <location>
        <begin position="63"/>
        <end position="83"/>
    </location>
</feature>
<evidence type="ECO:0000256" key="17">
    <source>
        <dbReference type="SAM" id="MobiDB-lite"/>
    </source>
</evidence>
<comment type="caution">
    <text evidence="18">The sequence shown here is derived from an EMBL/GenBank/DDBJ whole genome shotgun (WGS) entry which is preliminary data.</text>
</comment>
<keyword evidence="9 16" id="KW-0573">Peptidoglycan synthesis</keyword>
<evidence type="ECO:0000256" key="5">
    <source>
        <dbReference type="ARBA" id="ARBA00022676"/>
    </source>
</evidence>
<sequence>MSFFARLKEWCFPNQSNSLYDVGLLYAMLCLIGIGFVMVTSASMPAGERIFDNPYHFIIRHGAFIMLSSVLFIITTSVPMTWWKRANPYLLLFGVLLLIVVLVIGREVNGSKRWIPIGPVGIQVAELAKLFFFSYVAGYLVRKREEVQENLKGFAKPMAVFAVYASLILLQPDLGTVVVMFVTTVGLLFLAGAKLWQFFALILTGVGMVILLIIIEPYRMARVVSFWEPWNDPFGKGYQLVQSLMAYSQGGWFGQGLGNSIQKLQYLPEAHNDFIFAIIAEELGFVGVVSILLLLGTLVFRALFIGQRALKNGREYEGYLALGIGIWFAFQTMVNIGASAGILPTKGLTLPFVSQGGSSFMVMTVAAAVLFRIDFETKMANRQAISRGSSGRAASRNSASQPKLQGAAR</sequence>
<dbReference type="InterPro" id="IPR001182">
    <property type="entry name" value="FtsW/RodA"/>
</dbReference>
<dbReference type="NCBIfam" id="TIGR02614">
    <property type="entry name" value="ftsW"/>
    <property type="match status" value="1"/>
</dbReference>
<feature type="transmembrane region" description="Helical" evidence="16">
    <location>
        <begin position="89"/>
        <end position="108"/>
    </location>
</feature>
<keyword evidence="19" id="KW-1185">Reference proteome</keyword>
<keyword evidence="5 16" id="KW-0328">Glycosyltransferase</keyword>
<dbReference type="EC" id="2.4.99.28" evidence="16"/>
<dbReference type="InterPro" id="IPR013437">
    <property type="entry name" value="FtsW"/>
</dbReference>
<keyword evidence="11 16" id="KW-0472">Membrane</keyword>
<feature type="region of interest" description="Disordered" evidence="17">
    <location>
        <begin position="386"/>
        <end position="409"/>
    </location>
</feature>
<comment type="similarity">
    <text evidence="14 16">Belongs to the SEDS family. FtsW subfamily.</text>
</comment>
<organism evidence="18 19">
    <name type="scientific">Pseudoalteromonas fenneropenaei</name>
    <dbReference type="NCBI Taxonomy" id="1737459"/>
    <lineage>
        <taxon>Bacteria</taxon>
        <taxon>Pseudomonadati</taxon>
        <taxon>Pseudomonadota</taxon>
        <taxon>Gammaproteobacteria</taxon>
        <taxon>Alteromonadales</taxon>
        <taxon>Pseudoalteromonadaceae</taxon>
        <taxon>Pseudoalteromonas</taxon>
    </lineage>
</organism>
<accession>A0ABV7CK77</accession>
<evidence type="ECO:0000256" key="13">
    <source>
        <dbReference type="ARBA" id="ARBA00023316"/>
    </source>
</evidence>
<comment type="function">
    <text evidence="16">Peptidoglycan polymerase that is essential for cell division.</text>
</comment>
<feature type="transmembrane region" description="Helical" evidence="16">
    <location>
        <begin position="274"/>
        <end position="304"/>
    </location>
</feature>
<evidence type="ECO:0000256" key="15">
    <source>
        <dbReference type="ARBA" id="ARBA00049902"/>
    </source>
</evidence>
<dbReference type="GO" id="GO:0051301">
    <property type="term" value="P:cell division"/>
    <property type="evidence" value="ECO:0007669"/>
    <property type="project" value="UniProtKB-KW"/>
</dbReference>
<dbReference type="PANTHER" id="PTHR30474:SF2">
    <property type="entry name" value="PEPTIDOGLYCAN GLYCOSYLTRANSFERASE FTSW-RELATED"/>
    <property type="match status" value="1"/>
</dbReference>
<evidence type="ECO:0000256" key="6">
    <source>
        <dbReference type="ARBA" id="ARBA00022679"/>
    </source>
</evidence>
<dbReference type="NCBIfam" id="NF008042">
    <property type="entry name" value="PRK10774.1"/>
    <property type="match status" value="1"/>
</dbReference>
<keyword evidence="12 16" id="KW-0131">Cell cycle</keyword>
<evidence type="ECO:0000256" key="14">
    <source>
        <dbReference type="ARBA" id="ARBA00038053"/>
    </source>
</evidence>
<gene>
    <name evidence="16 18" type="primary">ftsW</name>
    <name evidence="18" type="ORF">ACFOEE_11045</name>
</gene>